<proteinExistence type="predicted"/>
<name>J7S6K2_9APHY</name>
<evidence type="ECO:0000313" key="3">
    <source>
        <dbReference type="Proteomes" id="UP000006352"/>
    </source>
</evidence>
<protein>
    <submittedName>
        <fullName evidence="2">Uncharacterized protein</fullName>
    </submittedName>
</protein>
<feature type="compositionally biased region" description="Acidic residues" evidence="1">
    <location>
        <begin position="22"/>
        <end position="31"/>
    </location>
</feature>
<dbReference type="AlphaFoldDB" id="J7S6K2"/>
<evidence type="ECO:0000256" key="1">
    <source>
        <dbReference type="SAM" id="MobiDB-lite"/>
    </source>
</evidence>
<dbReference type="Proteomes" id="UP000006352">
    <property type="component" value="Unassembled WGS sequence"/>
</dbReference>
<sequence length="31" mass="3572">MKEKKKDPPPKAVTRPSRNDVPEDMDTTWSS</sequence>
<dbReference type="EMBL" id="HE797673">
    <property type="protein sequence ID" value="CCM07149.1"/>
    <property type="molecule type" value="Genomic_DNA"/>
</dbReference>
<dbReference type="GeneID" id="24102049"/>
<feature type="region of interest" description="Disordered" evidence="1">
    <location>
        <begin position="1"/>
        <end position="31"/>
    </location>
</feature>
<gene>
    <name evidence="2" type="ORF">FIBRA_09487</name>
</gene>
<evidence type="ECO:0000313" key="2">
    <source>
        <dbReference type="EMBL" id="CCM07149.1"/>
    </source>
</evidence>
<dbReference type="InParanoid" id="J7S6K2"/>
<dbReference type="HOGENOM" id="CLU_3399393_0_0_1"/>
<organism evidence="2 3">
    <name type="scientific">Fibroporia radiculosa</name>
    <dbReference type="NCBI Taxonomy" id="599839"/>
    <lineage>
        <taxon>Eukaryota</taxon>
        <taxon>Fungi</taxon>
        <taxon>Dikarya</taxon>
        <taxon>Basidiomycota</taxon>
        <taxon>Agaricomycotina</taxon>
        <taxon>Agaricomycetes</taxon>
        <taxon>Polyporales</taxon>
        <taxon>Fibroporiaceae</taxon>
        <taxon>Fibroporia</taxon>
    </lineage>
</organism>
<accession>J7S6K2</accession>
<keyword evidence="3" id="KW-1185">Reference proteome</keyword>
<reference evidence="2 3" key="1">
    <citation type="journal article" date="2012" name="Appl. Environ. Microbiol.">
        <title>Short-read sequencing for genomic analysis of the brown rot fungus Fibroporia radiculosa.</title>
        <authorList>
            <person name="Tang J.D."/>
            <person name="Perkins A.D."/>
            <person name="Sonstegard T.S."/>
            <person name="Schroeder S.G."/>
            <person name="Burgess S.C."/>
            <person name="Diehl S.V."/>
        </authorList>
    </citation>
    <scope>NUCLEOTIDE SEQUENCE [LARGE SCALE GENOMIC DNA]</scope>
    <source>
        <strain evidence="2 3">TFFH 294</strain>
    </source>
</reference>
<dbReference type="RefSeq" id="XP_012177170.1">
    <property type="nucleotide sequence ID" value="XM_012321780.1"/>
</dbReference>